<dbReference type="EMBL" id="HBEO01034393">
    <property type="protein sequence ID" value="CAD8507731.1"/>
    <property type="molecule type" value="Transcribed_RNA"/>
</dbReference>
<evidence type="ECO:0000256" key="2">
    <source>
        <dbReference type="ARBA" id="ARBA00022737"/>
    </source>
</evidence>
<dbReference type="AlphaFoldDB" id="A0A7S0I0X0"/>
<keyword evidence="1" id="KW-0880">Kelch repeat</keyword>
<sequence>MDPREGKWQQEPDMLYHRAYAASAFGGDCIFVAGGNFGMQFFNTVEMFDLRKPVWRMLPSLNVARNGAGLALVGDSLYAIGGFDGRSENLRVTEKLDMTKDLRTQEWEVCEETLHARDGSVVEVLTSTTESWKR</sequence>
<evidence type="ECO:0000256" key="1">
    <source>
        <dbReference type="ARBA" id="ARBA00022441"/>
    </source>
</evidence>
<dbReference type="SUPFAM" id="SSF117281">
    <property type="entry name" value="Kelch motif"/>
    <property type="match status" value="1"/>
</dbReference>
<keyword evidence="2" id="KW-0677">Repeat</keyword>
<gene>
    <name evidence="4" type="ORF">HPHI1048_LOCUS23286</name>
</gene>
<feature type="transmembrane region" description="Helical" evidence="3">
    <location>
        <begin position="20"/>
        <end position="42"/>
    </location>
</feature>
<dbReference type="PANTHER" id="PTHR46344">
    <property type="entry name" value="OS02G0202900 PROTEIN"/>
    <property type="match status" value="1"/>
</dbReference>
<dbReference type="SMART" id="SM00612">
    <property type="entry name" value="Kelch"/>
    <property type="match status" value="2"/>
</dbReference>
<dbReference type="Gene3D" id="2.120.10.80">
    <property type="entry name" value="Kelch-type beta propeller"/>
    <property type="match status" value="1"/>
</dbReference>
<evidence type="ECO:0008006" key="5">
    <source>
        <dbReference type="Google" id="ProtNLM"/>
    </source>
</evidence>
<proteinExistence type="predicted"/>
<dbReference type="Pfam" id="PF01344">
    <property type="entry name" value="Kelch_1"/>
    <property type="match status" value="2"/>
</dbReference>
<organism evidence="4">
    <name type="scientific">Hanusia phi</name>
    <dbReference type="NCBI Taxonomy" id="3032"/>
    <lineage>
        <taxon>Eukaryota</taxon>
        <taxon>Cryptophyceae</taxon>
        <taxon>Pyrenomonadales</taxon>
        <taxon>Geminigeraceae</taxon>
        <taxon>Hanusia</taxon>
    </lineage>
</organism>
<evidence type="ECO:0000256" key="3">
    <source>
        <dbReference type="SAM" id="Phobius"/>
    </source>
</evidence>
<name>A0A7S0I0X0_9CRYP</name>
<keyword evidence="3" id="KW-1133">Transmembrane helix</keyword>
<keyword evidence="3" id="KW-0812">Transmembrane</keyword>
<dbReference type="InterPro" id="IPR006652">
    <property type="entry name" value="Kelch_1"/>
</dbReference>
<reference evidence="4" key="1">
    <citation type="submission" date="2021-01" db="EMBL/GenBank/DDBJ databases">
        <authorList>
            <person name="Corre E."/>
            <person name="Pelletier E."/>
            <person name="Niang G."/>
            <person name="Scheremetjew M."/>
            <person name="Finn R."/>
            <person name="Kale V."/>
            <person name="Holt S."/>
            <person name="Cochrane G."/>
            <person name="Meng A."/>
            <person name="Brown T."/>
            <person name="Cohen L."/>
        </authorList>
    </citation>
    <scope>NUCLEOTIDE SEQUENCE</scope>
    <source>
        <strain evidence="4">CCMP325</strain>
    </source>
</reference>
<evidence type="ECO:0000313" key="4">
    <source>
        <dbReference type="EMBL" id="CAD8507731.1"/>
    </source>
</evidence>
<accession>A0A7S0I0X0</accession>
<keyword evidence="3" id="KW-0472">Membrane</keyword>
<dbReference type="PANTHER" id="PTHR46344:SF27">
    <property type="entry name" value="KELCH REPEAT SUPERFAMILY PROTEIN"/>
    <property type="match status" value="1"/>
</dbReference>
<dbReference type="InterPro" id="IPR015915">
    <property type="entry name" value="Kelch-typ_b-propeller"/>
</dbReference>
<protein>
    <recommendedName>
        <fullName evidence="5">Kelch repeat protein</fullName>
    </recommendedName>
</protein>